<sequence length="182" mass="21618">MMIERIGVEHGYMRRLLAILNENVTLLKTEQAMNYALIKEVVDYLSSHSERVHHPKEDLMYHYYNEHYGVNEKRLKLAEEHEKLSDKTHAFLETVEMVLNDVVVPKEVFITQLESFITAQLDHLDMEERYILPKLEATFTPKDWQYLESQWFSNDVDPVFGEAIENRYRQLTQLIQSQTIEA</sequence>
<evidence type="ECO:0000259" key="1">
    <source>
        <dbReference type="Pfam" id="PF01814"/>
    </source>
</evidence>
<dbReference type="Proteomes" id="UP000189475">
    <property type="component" value="Unassembled WGS sequence"/>
</dbReference>
<dbReference type="PANTHER" id="PTHR39966:SF1">
    <property type="entry name" value="HEMERYTHRIN-LIKE DOMAIN-CONTAINING PROTEIN"/>
    <property type="match status" value="1"/>
</dbReference>
<protein>
    <submittedName>
        <fullName evidence="2">Hemerythrin HHE cation binding domain protein</fullName>
    </submittedName>
</protein>
<feature type="domain" description="Hemerythrin-like" evidence="1">
    <location>
        <begin position="2"/>
        <end position="135"/>
    </location>
</feature>
<dbReference type="OrthoDB" id="7349010at2"/>
<dbReference type="Pfam" id="PF01814">
    <property type="entry name" value="Hemerythrin"/>
    <property type="match status" value="1"/>
</dbReference>
<proteinExistence type="predicted"/>
<dbReference type="InterPro" id="IPR012312">
    <property type="entry name" value="Hemerythrin-like"/>
</dbReference>
<gene>
    <name evidence="2" type="ORF">VPAL9027_00073</name>
</gene>
<dbReference type="PANTHER" id="PTHR39966">
    <property type="entry name" value="BLL2471 PROTEIN-RELATED"/>
    <property type="match status" value="1"/>
</dbReference>
<dbReference type="RefSeq" id="WP_077311223.1">
    <property type="nucleotide sequence ID" value="NZ_AP024887.1"/>
</dbReference>
<dbReference type="EMBL" id="FUFT01000001">
    <property type="protein sequence ID" value="SJL82162.1"/>
    <property type="molecule type" value="Genomic_DNA"/>
</dbReference>
<evidence type="ECO:0000313" key="3">
    <source>
        <dbReference type="Proteomes" id="UP000189475"/>
    </source>
</evidence>
<reference evidence="2 3" key="1">
    <citation type="submission" date="2017-02" db="EMBL/GenBank/DDBJ databases">
        <authorList>
            <person name="Peterson S.W."/>
        </authorList>
    </citation>
    <scope>NUCLEOTIDE SEQUENCE [LARGE SCALE GENOMIC DNA]</scope>
    <source>
        <strain evidence="2 3">CECT 9027</strain>
    </source>
</reference>
<name>A0A1R4AZS3_9VIBR</name>
<dbReference type="STRING" id="1918946.VPAL9027_00073"/>
<evidence type="ECO:0000313" key="2">
    <source>
        <dbReference type="EMBL" id="SJL82162.1"/>
    </source>
</evidence>
<dbReference type="Gene3D" id="1.20.120.520">
    <property type="entry name" value="nmb1532 protein domain like"/>
    <property type="match status" value="1"/>
</dbReference>
<keyword evidence="3" id="KW-1185">Reference proteome</keyword>
<dbReference type="GO" id="GO:0005886">
    <property type="term" value="C:plasma membrane"/>
    <property type="evidence" value="ECO:0007669"/>
    <property type="project" value="TreeGrafter"/>
</dbReference>
<organism evidence="2 3">
    <name type="scientific">Vibrio palustris</name>
    <dbReference type="NCBI Taxonomy" id="1918946"/>
    <lineage>
        <taxon>Bacteria</taxon>
        <taxon>Pseudomonadati</taxon>
        <taxon>Pseudomonadota</taxon>
        <taxon>Gammaproteobacteria</taxon>
        <taxon>Vibrionales</taxon>
        <taxon>Vibrionaceae</taxon>
        <taxon>Vibrio</taxon>
    </lineage>
</organism>
<dbReference type="AlphaFoldDB" id="A0A1R4AZS3"/>
<accession>A0A1R4AZS3</accession>